<reference evidence="2" key="1">
    <citation type="submission" date="2023-04" db="EMBL/GenBank/DDBJ databases">
        <authorList>
            <person name="Vijverberg K."/>
            <person name="Xiong W."/>
            <person name="Schranz E."/>
        </authorList>
    </citation>
    <scope>NUCLEOTIDE SEQUENCE</scope>
</reference>
<sequence>MDDYTFWRYLLSEVLLFIFYHITILKVGKTLSEGRCNATQLSSEKSKSKHVIIEDEKMKTQLESASGLIEKVPMMKPSEKLLHFLSASDVIVDFECSNNEAHNFQ</sequence>
<keyword evidence="1" id="KW-0472">Membrane</keyword>
<evidence type="ECO:0000313" key="3">
    <source>
        <dbReference type="Proteomes" id="UP001177003"/>
    </source>
</evidence>
<name>A0AA35V2V0_LACSI</name>
<evidence type="ECO:0000313" key="2">
    <source>
        <dbReference type="EMBL" id="CAI9260844.1"/>
    </source>
</evidence>
<accession>A0AA35V2V0</accession>
<dbReference type="AlphaFoldDB" id="A0AA35V2V0"/>
<proteinExistence type="predicted"/>
<gene>
    <name evidence="2" type="ORF">LSALG_LOCUS1667</name>
</gene>
<keyword evidence="1" id="KW-1133">Transmembrane helix</keyword>
<dbReference type="Proteomes" id="UP001177003">
    <property type="component" value="Chromosome 0"/>
</dbReference>
<evidence type="ECO:0000256" key="1">
    <source>
        <dbReference type="SAM" id="Phobius"/>
    </source>
</evidence>
<keyword evidence="1" id="KW-0812">Transmembrane</keyword>
<dbReference type="EMBL" id="OX465086">
    <property type="protein sequence ID" value="CAI9260844.1"/>
    <property type="molecule type" value="Genomic_DNA"/>
</dbReference>
<keyword evidence="3" id="KW-1185">Reference proteome</keyword>
<feature type="transmembrane region" description="Helical" evidence="1">
    <location>
        <begin position="6"/>
        <end position="25"/>
    </location>
</feature>
<protein>
    <submittedName>
        <fullName evidence="2">Uncharacterized protein</fullName>
    </submittedName>
</protein>
<organism evidence="2 3">
    <name type="scientific">Lactuca saligna</name>
    <name type="common">Willowleaf lettuce</name>
    <dbReference type="NCBI Taxonomy" id="75948"/>
    <lineage>
        <taxon>Eukaryota</taxon>
        <taxon>Viridiplantae</taxon>
        <taxon>Streptophyta</taxon>
        <taxon>Embryophyta</taxon>
        <taxon>Tracheophyta</taxon>
        <taxon>Spermatophyta</taxon>
        <taxon>Magnoliopsida</taxon>
        <taxon>eudicotyledons</taxon>
        <taxon>Gunneridae</taxon>
        <taxon>Pentapetalae</taxon>
        <taxon>asterids</taxon>
        <taxon>campanulids</taxon>
        <taxon>Asterales</taxon>
        <taxon>Asteraceae</taxon>
        <taxon>Cichorioideae</taxon>
        <taxon>Cichorieae</taxon>
        <taxon>Lactucinae</taxon>
        <taxon>Lactuca</taxon>
    </lineage>
</organism>